<protein>
    <recommendedName>
        <fullName evidence="1">Arrestin C-terminal-like domain-containing protein</fullName>
    </recommendedName>
</protein>
<dbReference type="EMBL" id="JAEAOA010002332">
    <property type="protein sequence ID" value="KAK3585316.1"/>
    <property type="molecule type" value="Genomic_DNA"/>
</dbReference>
<dbReference type="Pfam" id="PF02752">
    <property type="entry name" value="Arrestin_C"/>
    <property type="match status" value="1"/>
</dbReference>
<organism evidence="2 3">
    <name type="scientific">Potamilus streckersoni</name>
    <dbReference type="NCBI Taxonomy" id="2493646"/>
    <lineage>
        <taxon>Eukaryota</taxon>
        <taxon>Metazoa</taxon>
        <taxon>Spiralia</taxon>
        <taxon>Lophotrochozoa</taxon>
        <taxon>Mollusca</taxon>
        <taxon>Bivalvia</taxon>
        <taxon>Autobranchia</taxon>
        <taxon>Heteroconchia</taxon>
        <taxon>Palaeoheterodonta</taxon>
        <taxon>Unionida</taxon>
        <taxon>Unionoidea</taxon>
        <taxon>Unionidae</taxon>
        <taxon>Ambleminae</taxon>
        <taxon>Lampsilini</taxon>
        <taxon>Potamilus</taxon>
    </lineage>
</organism>
<evidence type="ECO:0000313" key="2">
    <source>
        <dbReference type="EMBL" id="KAK3585316.1"/>
    </source>
</evidence>
<dbReference type="InterPro" id="IPR014752">
    <property type="entry name" value="Arrestin-like_C"/>
</dbReference>
<reference evidence="2" key="2">
    <citation type="journal article" date="2021" name="Genome Biol. Evol.">
        <title>Developing a high-quality reference genome for a parasitic bivalve with doubly uniparental inheritance (Bivalvia: Unionida).</title>
        <authorList>
            <person name="Smith C.H."/>
        </authorList>
    </citation>
    <scope>NUCLEOTIDE SEQUENCE</scope>
    <source>
        <strain evidence="2">CHS0354</strain>
        <tissue evidence="2">Mantle</tissue>
    </source>
</reference>
<gene>
    <name evidence="2" type="ORF">CHS0354_040265</name>
</gene>
<reference evidence="2" key="3">
    <citation type="submission" date="2023-05" db="EMBL/GenBank/DDBJ databases">
        <authorList>
            <person name="Smith C.H."/>
        </authorList>
    </citation>
    <scope>NUCLEOTIDE SEQUENCE</scope>
    <source>
        <strain evidence="2">CHS0354</strain>
        <tissue evidence="2">Mantle</tissue>
    </source>
</reference>
<dbReference type="Gene3D" id="2.60.40.640">
    <property type="match status" value="1"/>
</dbReference>
<keyword evidence="3" id="KW-1185">Reference proteome</keyword>
<proteinExistence type="predicted"/>
<dbReference type="Proteomes" id="UP001195483">
    <property type="component" value="Unassembled WGS sequence"/>
</dbReference>
<accession>A0AAE0VPL9</accession>
<evidence type="ECO:0000313" key="3">
    <source>
        <dbReference type="Proteomes" id="UP001195483"/>
    </source>
</evidence>
<comment type="caution">
    <text evidence="2">The sequence shown here is derived from an EMBL/GenBank/DDBJ whole genome shotgun (WGS) entry which is preliminary data.</text>
</comment>
<reference evidence="2" key="1">
    <citation type="journal article" date="2021" name="Genome Biol. Evol.">
        <title>A High-Quality Reference Genome for a Parasitic Bivalve with Doubly Uniparental Inheritance (Bivalvia: Unionida).</title>
        <authorList>
            <person name="Smith C.H."/>
        </authorList>
    </citation>
    <scope>NUCLEOTIDE SEQUENCE</scope>
    <source>
        <strain evidence="2">CHS0354</strain>
    </source>
</reference>
<dbReference type="InterPro" id="IPR011022">
    <property type="entry name" value="Arrestin_C-like"/>
</dbReference>
<name>A0AAE0VPL9_9BIVA</name>
<evidence type="ECO:0000259" key="1">
    <source>
        <dbReference type="Pfam" id="PF02752"/>
    </source>
</evidence>
<feature type="domain" description="Arrestin C-terminal-like" evidence="1">
    <location>
        <begin position="2"/>
        <end position="81"/>
    </location>
</feature>
<sequence length="86" mass="9732">MSSRKVCCSSVELKMTTVFHATHKSLTKTKQICKLKRGPIGRGDTDIWNGELFQVPPLPPSYLIGCDIIDVRYILEVLYSVRNSFT</sequence>
<dbReference type="AlphaFoldDB" id="A0AAE0VPL9"/>